<protein>
    <recommendedName>
        <fullName evidence="1">Rhodanese domain-containing protein</fullName>
    </recommendedName>
</protein>
<dbReference type="RefSeq" id="XP_062877323.1">
    <property type="nucleotide sequence ID" value="XM_063021253.1"/>
</dbReference>
<dbReference type="SMART" id="SM00450">
    <property type="entry name" value="RHOD"/>
    <property type="match status" value="1"/>
</dbReference>
<reference evidence="2 3" key="1">
    <citation type="submission" date="2023-10" db="EMBL/GenBank/DDBJ databases">
        <title>Draft Genome Sequence of Candida saopaulonensis from a very Premature Infant with Sepsis.</title>
        <authorList>
            <person name="Ning Y."/>
            <person name="Dai R."/>
            <person name="Xiao M."/>
            <person name="Xu Y."/>
            <person name="Yan Q."/>
            <person name="Zhang L."/>
        </authorList>
    </citation>
    <scope>NUCLEOTIDE SEQUENCE [LARGE SCALE GENOMIC DNA]</scope>
    <source>
        <strain evidence="2 3">19XY460</strain>
    </source>
</reference>
<dbReference type="InterPro" id="IPR001763">
    <property type="entry name" value="Rhodanese-like_dom"/>
</dbReference>
<dbReference type="Pfam" id="PF00581">
    <property type="entry name" value="Rhodanese"/>
    <property type="match status" value="1"/>
</dbReference>
<dbReference type="PROSITE" id="PS50206">
    <property type="entry name" value="RHODANESE_3"/>
    <property type="match status" value="1"/>
</dbReference>
<dbReference type="PANTHER" id="PTHR44086">
    <property type="entry name" value="THIOSULFATE SULFURTRANSFERASE RDL2, MITOCHONDRIAL-RELATED"/>
    <property type="match status" value="1"/>
</dbReference>
<gene>
    <name evidence="2" type="ORF">PUMCH_002239</name>
</gene>
<evidence type="ECO:0000313" key="3">
    <source>
        <dbReference type="Proteomes" id="UP001338582"/>
    </source>
</evidence>
<dbReference type="InterPro" id="IPR036873">
    <property type="entry name" value="Rhodanese-like_dom_sf"/>
</dbReference>
<dbReference type="Proteomes" id="UP001338582">
    <property type="component" value="Chromosome 3"/>
</dbReference>
<dbReference type="CDD" id="cd01519">
    <property type="entry name" value="RHOD_HSP67B2"/>
    <property type="match status" value="1"/>
</dbReference>
<evidence type="ECO:0000313" key="2">
    <source>
        <dbReference type="EMBL" id="WPK24940.1"/>
    </source>
</evidence>
<proteinExistence type="predicted"/>
<dbReference type="GO" id="GO:0004792">
    <property type="term" value="F:thiosulfate-cyanide sulfurtransferase activity"/>
    <property type="evidence" value="ECO:0007669"/>
    <property type="project" value="InterPro"/>
</dbReference>
<dbReference type="GeneID" id="88173304"/>
<dbReference type="AlphaFoldDB" id="A0AAX4H8N8"/>
<dbReference type="Gene3D" id="3.40.250.10">
    <property type="entry name" value="Rhodanese-like domain"/>
    <property type="match status" value="1"/>
</dbReference>
<dbReference type="KEGG" id="asau:88173304"/>
<dbReference type="GO" id="GO:0005739">
    <property type="term" value="C:mitochondrion"/>
    <property type="evidence" value="ECO:0007669"/>
    <property type="project" value="TreeGrafter"/>
</dbReference>
<keyword evidence="3" id="KW-1185">Reference proteome</keyword>
<dbReference type="PROSITE" id="PS00380">
    <property type="entry name" value="RHODANESE_1"/>
    <property type="match status" value="1"/>
</dbReference>
<dbReference type="SUPFAM" id="SSF52821">
    <property type="entry name" value="Rhodanese/Cell cycle control phosphatase"/>
    <property type="match status" value="1"/>
</dbReference>
<accession>A0AAX4H8N8</accession>
<dbReference type="EMBL" id="CP138896">
    <property type="protein sequence ID" value="WPK24940.1"/>
    <property type="molecule type" value="Genomic_DNA"/>
</dbReference>
<evidence type="ECO:0000259" key="1">
    <source>
        <dbReference type="PROSITE" id="PS50206"/>
    </source>
</evidence>
<dbReference type="PANTHER" id="PTHR44086:SF10">
    <property type="entry name" value="THIOSULFATE SULFURTRANSFERASE_RHODANESE-LIKE DOMAIN-CONTAINING PROTEIN 3"/>
    <property type="match status" value="1"/>
</dbReference>
<feature type="domain" description="Rhodanese" evidence="1">
    <location>
        <begin position="83"/>
        <end position="184"/>
    </location>
</feature>
<sequence length="184" mass="19754">MFAFRSSVARAAVVRPATILKSAAIARSFSAVSKVSALNPNVPRIAVTSGLKSFSSQRFYSVLNHAEAKAYKYEDIKNIVAAPSESTLLVDVREPAEFAEGHIPGAVNVPFKSSPGAFGLSAEEFQESFGFAKPEKETELVFYCLGGVRSTAAEELADSFGYAKRGNYAGSYEDWVSHENAAKA</sequence>
<dbReference type="InterPro" id="IPR001307">
    <property type="entry name" value="Thiosulphate_STrfase_CS"/>
</dbReference>
<name>A0AAX4H8N8_9ASCO</name>
<organism evidence="2 3">
    <name type="scientific">Australozyma saopauloensis</name>
    <dbReference type="NCBI Taxonomy" id="291208"/>
    <lineage>
        <taxon>Eukaryota</taxon>
        <taxon>Fungi</taxon>
        <taxon>Dikarya</taxon>
        <taxon>Ascomycota</taxon>
        <taxon>Saccharomycotina</taxon>
        <taxon>Pichiomycetes</taxon>
        <taxon>Metschnikowiaceae</taxon>
        <taxon>Australozyma</taxon>
    </lineage>
</organism>